<evidence type="ECO:0000313" key="2">
    <source>
        <dbReference type="EMBL" id="MFC5987805.1"/>
    </source>
</evidence>
<evidence type="ECO:0000313" key="3">
    <source>
        <dbReference type="Proteomes" id="UP001596250"/>
    </source>
</evidence>
<dbReference type="EMBL" id="JBHSQV010000171">
    <property type="protein sequence ID" value="MFC5987805.1"/>
    <property type="molecule type" value="Genomic_DNA"/>
</dbReference>
<comment type="caution">
    <text evidence="2">The sequence shown here is derived from an EMBL/GenBank/DDBJ whole genome shotgun (WGS) entry which is preliminary data.</text>
</comment>
<protein>
    <submittedName>
        <fullName evidence="2">Uncharacterized protein</fullName>
    </submittedName>
</protein>
<feature type="compositionally biased region" description="Basic and acidic residues" evidence="1">
    <location>
        <begin position="1"/>
        <end position="23"/>
    </location>
</feature>
<name>A0ABW1IRS2_9BACL</name>
<dbReference type="Proteomes" id="UP001596250">
    <property type="component" value="Unassembled WGS sequence"/>
</dbReference>
<proteinExistence type="predicted"/>
<organism evidence="2 3">
    <name type="scientific">Marinicrinis lubricantis</name>
    <dbReference type="NCBI Taxonomy" id="2086470"/>
    <lineage>
        <taxon>Bacteria</taxon>
        <taxon>Bacillati</taxon>
        <taxon>Bacillota</taxon>
        <taxon>Bacilli</taxon>
        <taxon>Bacillales</taxon>
        <taxon>Paenibacillaceae</taxon>
    </lineage>
</organism>
<gene>
    <name evidence="2" type="ORF">ACFPXP_15475</name>
</gene>
<feature type="region of interest" description="Disordered" evidence="1">
    <location>
        <begin position="1"/>
        <end position="44"/>
    </location>
</feature>
<sequence length="44" mass="4983">MIRHPNGEDKADLKAPSRSDAVRPKNGFIQNKKADTSDFEDIRL</sequence>
<feature type="compositionally biased region" description="Basic and acidic residues" evidence="1">
    <location>
        <begin position="32"/>
        <end position="44"/>
    </location>
</feature>
<accession>A0ABW1IRS2</accession>
<evidence type="ECO:0000256" key="1">
    <source>
        <dbReference type="SAM" id="MobiDB-lite"/>
    </source>
</evidence>
<dbReference type="RefSeq" id="WP_379895226.1">
    <property type="nucleotide sequence ID" value="NZ_CBCSCT010000030.1"/>
</dbReference>
<reference evidence="3" key="1">
    <citation type="journal article" date="2019" name="Int. J. Syst. Evol. Microbiol.">
        <title>The Global Catalogue of Microorganisms (GCM) 10K type strain sequencing project: providing services to taxonomists for standard genome sequencing and annotation.</title>
        <authorList>
            <consortium name="The Broad Institute Genomics Platform"/>
            <consortium name="The Broad Institute Genome Sequencing Center for Infectious Disease"/>
            <person name="Wu L."/>
            <person name="Ma J."/>
        </authorList>
    </citation>
    <scope>NUCLEOTIDE SEQUENCE [LARGE SCALE GENOMIC DNA]</scope>
    <source>
        <strain evidence="3">CCM 8749</strain>
    </source>
</reference>
<keyword evidence="3" id="KW-1185">Reference proteome</keyword>